<dbReference type="AlphaFoldDB" id="A0A1S3K6D1"/>
<dbReference type="STRING" id="7574.A0A1S3K6D1"/>
<keyword evidence="3" id="KW-1185">Reference proteome</keyword>
<dbReference type="InterPro" id="IPR011042">
    <property type="entry name" value="6-blade_b-propeller_TolB-like"/>
</dbReference>
<dbReference type="GO" id="GO:0000209">
    <property type="term" value="P:protein polyubiquitination"/>
    <property type="evidence" value="ECO:0007669"/>
    <property type="project" value="TreeGrafter"/>
</dbReference>
<sequence>MCCQNRLKMYEASLKHIQVFGERGKQPGQFEQPNDITADDEGRIYVADLHRIQIFTSVVDEDLNIEYCYKGHFVVACPEYKQQIWGGTSCIVYNSSHKELVLPVVYKACGLAARTIQFHHLDGTLKHQFTNSNMASGLRIAVNDDRVLISDWTLHCIFIHNREGECLHKIASSDLVAIEYPYFICIGHHGDIIVSNYGQNNIITFDKKYNFKSKFGCPGHKLGDIKTPTGVAVDKLGHVIVAEKDNKRVQFFRSDGTFVKCIGNSEDGLNWPKGMLVHNDSLYVVDNVSNNVKVFDI</sequence>
<dbReference type="InterPro" id="IPR050952">
    <property type="entry name" value="TRIM-NHL_E3_ligases"/>
</dbReference>
<dbReference type="PANTHER" id="PTHR24104:SF25">
    <property type="entry name" value="PROTEIN LIN-41"/>
    <property type="match status" value="1"/>
</dbReference>
<dbReference type="PANTHER" id="PTHR24104">
    <property type="entry name" value="E3 UBIQUITIN-PROTEIN LIGASE NHLRC1-RELATED"/>
    <property type="match status" value="1"/>
</dbReference>
<dbReference type="SUPFAM" id="SSF101898">
    <property type="entry name" value="NHL repeat"/>
    <property type="match status" value="1"/>
</dbReference>
<evidence type="ECO:0000313" key="4">
    <source>
        <dbReference type="RefSeq" id="XP_013417989.1"/>
    </source>
</evidence>
<name>A0A1S3K6D1_LINAN</name>
<dbReference type="PROSITE" id="PS51125">
    <property type="entry name" value="NHL"/>
    <property type="match status" value="2"/>
</dbReference>
<organism evidence="3 4">
    <name type="scientific">Lingula anatina</name>
    <name type="common">Brachiopod</name>
    <name type="synonym">Lingula unguis</name>
    <dbReference type="NCBI Taxonomy" id="7574"/>
    <lineage>
        <taxon>Eukaryota</taxon>
        <taxon>Metazoa</taxon>
        <taxon>Spiralia</taxon>
        <taxon>Lophotrochozoa</taxon>
        <taxon>Brachiopoda</taxon>
        <taxon>Linguliformea</taxon>
        <taxon>Lingulata</taxon>
        <taxon>Lingulida</taxon>
        <taxon>Linguloidea</taxon>
        <taxon>Lingulidae</taxon>
        <taxon>Lingula</taxon>
    </lineage>
</organism>
<accession>A0A1S3K6D1</accession>
<dbReference type="Gene3D" id="2.120.10.30">
    <property type="entry name" value="TolB, C-terminal domain"/>
    <property type="match status" value="2"/>
</dbReference>
<gene>
    <name evidence="4" type="primary">LOC106179045</name>
</gene>
<dbReference type="Proteomes" id="UP000085678">
    <property type="component" value="Unplaced"/>
</dbReference>
<dbReference type="OrthoDB" id="27136at2759"/>
<dbReference type="CDD" id="cd05819">
    <property type="entry name" value="NHL"/>
    <property type="match status" value="1"/>
</dbReference>
<dbReference type="GO" id="GO:0043161">
    <property type="term" value="P:proteasome-mediated ubiquitin-dependent protein catabolic process"/>
    <property type="evidence" value="ECO:0007669"/>
    <property type="project" value="TreeGrafter"/>
</dbReference>
<dbReference type="GeneID" id="106179045"/>
<evidence type="ECO:0000256" key="2">
    <source>
        <dbReference type="PROSITE-ProRule" id="PRU00504"/>
    </source>
</evidence>
<dbReference type="RefSeq" id="XP_013417989.1">
    <property type="nucleotide sequence ID" value="XM_013562535.1"/>
</dbReference>
<proteinExistence type="predicted"/>
<dbReference type="InParanoid" id="A0A1S3K6D1"/>
<dbReference type="GO" id="GO:0008270">
    <property type="term" value="F:zinc ion binding"/>
    <property type="evidence" value="ECO:0007669"/>
    <property type="project" value="UniProtKB-KW"/>
</dbReference>
<evidence type="ECO:0000256" key="1">
    <source>
        <dbReference type="ARBA" id="ARBA00022737"/>
    </source>
</evidence>
<dbReference type="KEGG" id="lak:106179045"/>
<feature type="repeat" description="NHL" evidence="2">
    <location>
        <begin position="17"/>
        <end position="58"/>
    </location>
</feature>
<dbReference type="Pfam" id="PF01436">
    <property type="entry name" value="NHL"/>
    <property type="match status" value="1"/>
</dbReference>
<evidence type="ECO:0000313" key="3">
    <source>
        <dbReference type="Proteomes" id="UP000085678"/>
    </source>
</evidence>
<dbReference type="GO" id="GO:0061630">
    <property type="term" value="F:ubiquitin protein ligase activity"/>
    <property type="evidence" value="ECO:0007669"/>
    <property type="project" value="TreeGrafter"/>
</dbReference>
<keyword evidence="1" id="KW-0677">Repeat</keyword>
<feature type="repeat" description="NHL" evidence="2">
    <location>
        <begin position="212"/>
        <end position="255"/>
    </location>
</feature>
<reference evidence="4" key="1">
    <citation type="submission" date="2025-08" db="UniProtKB">
        <authorList>
            <consortium name="RefSeq"/>
        </authorList>
    </citation>
    <scope>IDENTIFICATION</scope>
    <source>
        <tissue evidence="4">Gonads</tissue>
    </source>
</reference>
<dbReference type="InterPro" id="IPR001258">
    <property type="entry name" value="NHL_repeat"/>
</dbReference>
<protein>
    <submittedName>
        <fullName evidence="4">Tripartite motif-containing protein 2-like isoform X1</fullName>
    </submittedName>
</protein>